<dbReference type="PANTHER" id="PTHR34474">
    <property type="entry name" value="SIGNAL TRANSDUCTION PROTEIN TRAP"/>
    <property type="match status" value="1"/>
</dbReference>
<gene>
    <name evidence="2" type="primary">isdG</name>
    <name evidence="2" type="ORF">ROH8110_00341</name>
</gene>
<dbReference type="Gene3D" id="3.30.70.100">
    <property type="match status" value="1"/>
</dbReference>
<keyword evidence="3" id="KW-1185">Reference proteome</keyword>
<accession>A0A1X6Y9T4</accession>
<organism evidence="2 3">
    <name type="scientific">Roseovarius halotolerans</name>
    <dbReference type="NCBI Taxonomy" id="505353"/>
    <lineage>
        <taxon>Bacteria</taxon>
        <taxon>Pseudomonadati</taxon>
        <taxon>Pseudomonadota</taxon>
        <taxon>Alphaproteobacteria</taxon>
        <taxon>Rhodobacterales</taxon>
        <taxon>Roseobacteraceae</taxon>
        <taxon>Roseovarius</taxon>
    </lineage>
</organism>
<dbReference type="InterPro" id="IPR050404">
    <property type="entry name" value="Heme-degrading_MO"/>
</dbReference>
<name>A0A1X6Y9T4_9RHOB</name>
<reference evidence="2 3" key="1">
    <citation type="submission" date="2017-03" db="EMBL/GenBank/DDBJ databases">
        <authorList>
            <person name="Afonso C.L."/>
            <person name="Miller P.J."/>
            <person name="Scott M.A."/>
            <person name="Spackman E."/>
            <person name="Goraichik I."/>
            <person name="Dimitrov K.M."/>
            <person name="Suarez D.L."/>
            <person name="Swayne D.E."/>
        </authorList>
    </citation>
    <scope>NUCLEOTIDE SEQUENCE [LARGE SCALE GENOMIC DNA]</scope>
    <source>
        <strain evidence="2 3">CECT 8110</strain>
    </source>
</reference>
<dbReference type="PANTHER" id="PTHR34474:SF2">
    <property type="entry name" value="SIGNAL TRANSDUCTION PROTEIN TRAP"/>
    <property type="match status" value="1"/>
</dbReference>
<dbReference type="Pfam" id="PF03992">
    <property type="entry name" value="ABM"/>
    <property type="match status" value="1"/>
</dbReference>
<dbReference type="EC" id="1.14.99.48" evidence="2"/>
<dbReference type="InterPro" id="IPR011008">
    <property type="entry name" value="Dimeric_a/b-barrel"/>
</dbReference>
<dbReference type="RefSeq" id="WP_085816049.1">
    <property type="nucleotide sequence ID" value="NZ_FWFU01000001.1"/>
</dbReference>
<sequence length="109" mass="12339">MYLAMNRFTVPLENAAEFEELWLSRESRLNEMEGFVSFHMLKGPETEGKVLYASHTVWESEADFAAWTKSAQFRDAHSKAGQTRKLHEGSPHFEGFRSIQSIGASVAAE</sequence>
<dbReference type="Proteomes" id="UP000193207">
    <property type="component" value="Unassembled WGS sequence"/>
</dbReference>
<dbReference type="OrthoDB" id="9798115at2"/>
<evidence type="ECO:0000313" key="3">
    <source>
        <dbReference type="Proteomes" id="UP000193207"/>
    </source>
</evidence>
<protein>
    <submittedName>
        <fullName evidence="2">Heme oxygenase (Staphylobilin-producing)</fullName>
        <ecNumber evidence="2">1.14.99.48</ecNumber>
    </submittedName>
</protein>
<dbReference type="EMBL" id="FWFU01000001">
    <property type="protein sequence ID" value="SLN14866.1"/>
    <property type="molecule type" value="Genomic_DNA"/>
</dbReference>
<dbReference type="GO" id="GO:0016491">
    <property type="term" value="F:oxidoreductase activity"/>
    <property type="evidence" value="ECO:0007669"/>
    <property type="project" value="UniProtKB-KW"/>
</dbReference>
<dbReference type="InterPro" id="IPR007138">
    <property type="entry name" value="ABM_dom"/>
</dbReference>
<evidence type="ECO:0000259" key="1">
    <source>
        <dbReference type="PROSITE" id="PS51725"/>
    </source>
</evidence>
<dbReference type="PROSITE" id="PS51725">
    <property type="entry name" value="ABM"/>
    <property type="match status" value="1"/>
</dbReference>
<proteinExistence type="predicted"/>
<keyword evidence="2" id="KW-0560">Oxidoreductase</keyword>
<feature type="domain" description="ABM" evidence="1">
    <location>
        <begin position="2"/>
        <end position="96"/>
    </location>
</feature>
<dbReference type="SUPFAM" id="SSF54909">
    <property type="entry name" value="Dimeric alpha+beta barrel"/>
    <property type="match status" value="1"/>
</dbReference>
<evidence type="ECO:0000313" key="2">
    <source>
        <dbReference type="EMBL" id="SLN14866.1"/>
    </source>
</evidence>
<dbReference type="AlphaFoldDB" id="A0A1X6Y9T4"/>